<feature type="chain" id="PRO_5043040103" description="Secreted protein" evidence="1">
    <location>
        <begin position="17"/>
        <end position="95"/>
    </location>
</feature>
<evidence type="ECO:0000313" key="2">
    <source>
        <dbReference type="EMBL" id="KAK5635693.1"/>
    </source>
</evidence>
<gene>
    <name evidence="2" type="ORF">RRF57_011405</name>
</gene>
<evidence type="ECO:0000256" key="1">
    <source>
        <dbReference type="SAM" id="SignalP"/>
    </source>
</evidence>
<name>A0AAN7ZE37_9PEZI</name>
<protein>
    <recommendedName>
        <fullName evidence="4">Secreted protein</fullName>
    </recommendedName>
</protein>
<proteinExistence type="predicted"/>
<evidence type="ECO:0008006" key="4">
    <source>
        <dbReference type="Google" id="ProtNLM"/>
    </source>
</evidence>
<reference evidence="2 3" key="1">
    <citation type="submission" date="2023-10" db="EMBL/GenBank/DDBJ databases">
        <title>Draft genome sequence of Xylaria bambusicola isolate GMP-LS, the root and basal stem rot pathogen of sugarcane in Indonesia.</title>
        <authorList>
            <person name="Selvaraj P."/>
            <person name="Muralishankar V."/>
            <person name="Muruganantham S."/>
            <person name="Sp S."/>
            <person name="Haryani S."/>
            <person name="Lau K.J.X."/>
            <person name="Naqvi N.I."/>
        </authorList>
    </citation>
    <scope>NUCLEOTIDE SEQUENCE [LARGE SCALE GENOMIC DNA]</scope>
    <source>
        <strain evidence="2">GMP-LS</strain>
    </source>
</reference>
<comment type="caution">
    <text evidence="2">The sequence shown here is derived from an EMBL/GenBank/DDBJ whole genome shotgun (WGS) entry which is preliminary data.</text>
</comment>
<keyword evidence="1" id="KW-0732">Signal</keyword>
<feature type="signal peptide" evidence="1">
    <location>
        <begin position="1"/>
        <end position="16"/>
    </location>
</feature>
<dbReference type="Proteomes" id="UP001305414">
    <property type="component" value="Unassembled WGS sequence"/>
</dbReference>
<organism evidence="2 3">
    <name type="scientific">Xylaria bambusicola</name>
    <dbReference type="NCBI Taxonomy" id="326684"/>
    <lineage>
        <taxon>Eukaryota</taxon>
        <taxon>Fungi</taxon>
        <taxon>Dikarya</taxon>
        <taxon>Ascomycota</taxon>
        <taxon>Pezizomycotina</taxon>
        <taxon>Sordariomycetes</taxon>
        <taxon>Xylariomycetidae</taxon>
        <taxon>Xylariales</taxon>
        <taxon>Xylariaceae</taxon>
        <taxon>Xylaria</taxon>
    </lineage>
</organism>
<evidence type="ECO:0000313" key="3">
    <source>
        <dbReference type="Proteomes" id="UP001305414"/>
    </source>
</evidence>
<dbReference type="EMBL" id="JAWHQM010000056">
    <property type="protein sequence ID" value="KAK5635693.1"/>
    <property type="molecule type" value="Genomic_DNA"/>
</dbReference>
<dbReference type="AlphaFoldDB" id="A0AAN7ZE37"/>
<sequence length="95" mass="10706">MLRRGVFLVSIHVVTAMHFKLAVQTLALNDVFVCVNVGADEGNESLYFFGLTLFKQFQDRCRLHFCVAAIAPRSARTHLTSLEEENRGEIIPGLR</sequence>
<keyword evidence="3" id="KW-1185">Reference proteome</keyword>
<accession>A0AAN7ZE37</accession>